<protein>
    <submittedName>
        <fullName evidence="2">Uncharacterized protein</fullName>
    </submittedName>
</protein>
<dbReference type="AlphaFoldDB" id="A0AAQ3RAF6"/>
<sequence length="178" mass="20535">MRCLTEHDDFEAFVEYTGLDRLGVGKWRMMSDMMTEIEHGLAKTFEDRPVVTRTSIAAEVVQLYSNASPATKPFYDKGEHSKNLAEDNDHINCVVLWMIREQALCEKSRCEKIAQWANELHATSSAHHLSSLAHFGTLQEVWDHAEQRRATPRPLRRTEDRRPTPKPLILAARHRIET</sequence>
<organism evidence="2 3">
    <name type="scientific">Acrodontium crateriforme</name>
    <dbReference type="NCBI Taxonomy" id="150365"/>
    <lineage>
        <taxon>Eukaryota</taxon>
        <taxon>Fungi</taxon>
        <taxon>Dikarya</taxon>
        <taxon>Ascomycota</taxon>
        <taxon>Pezizomycotina</taxon>
        <taxon>Dothideomycetes</taxon>
        <taxon>Dothideomycetidae</taxon>
        <taxon>Mycosphaerellales</taxon>
        <taxon>Teratosphaeriaceae</taxon>
        <taxon>Acrodontium</taxon>
    </lineage>
</organism>
<proteinExistence type="predicted"/>
<dbReference type="Proteomes" id="UP001303373">
    <property type="component" value="Chromosome 5"/>
</dbReference>
<evidence type="ECO:0000313" key="2">
    <source>
        <dbReference type="EMBL" id="WPH01230.1"/>
    </source>
</evidence>
<accession>A0AAQ3RAF6</accession>
<gene>
    <name evidence="2" type="ORF">R9X50_00406600</name>
</gene>
<dbReference type="EMBL" id="CP138584">
    <property type="protein sequence ID" value="WPH01230.1"/>
    <property type="molecule type" value="Genomic_DNA"/>
</dbReference>
<name>A0AAQ3RAF6_9PEZI</name>
<evidence type="ECO:0000256" key="1">
    <source>
        <dbReference type="SAM" id="MobiDB-lite"/>
    </source>
</evidence>
<keyword evidence="3" id="KW-1185">Reference proteome</keyword>
<reference evidence="2 3" key="1">
    <citation type="submission" date="2023-11" db="EMBL/GenBank/DDBJ databases">
        <title>An acidophilic fungus is an integral part of prey digestion in a carnivorous sundew plant.</title>
        <authorList>
            <person name="Tsai I.J."/>
        </authorList>
    </citation>
    <scope>NUCLEOTIDE SEQUENCE [LARGE SCALE GENOMIC DNA]</scope>
    <source>
        <strain evidence="2">169a</strain>
    </source>
</reference>
<feature type="region of interest" description="Disordered" evidence="1">
    <location>
        <begin position="146"/>
        <end position="168"/>
    </location>
</feature>
<evidence type="ECO:0000313" key="3">
    <source>
        <dbReference type="Proteomes" id="UP001303373"/>
    </source>
</evidence>